<sequence>MQTGINFSSLRAFDFSHTSATMHLSVNQKNPKEETINTKANSIPQSNIDKDANGQTSEVISNSSLNKGHLNDFQKVIIDNALEKVSQIKEEMLKMWEEVFGLKPSNSSSNSQTLNLSVESLLNTRLEQKILGSGISISQGFSQSLQVSIQGTIFANDGTKKQLDINIGISQSFVQNLQINGTSNNTQGIAQTPNKNIIDPLVIDYDGNGTELSDVKMHFDLDSDGTPNQIATLKKGSGFLALDKNNDGKINDGNELFGTKSGDGFKDLSIYDSNKDGKIDKEDPIYDKLRIWTPDGNGEGRLVGLGEKGIGVIYLNPQESEELMHGEKGNLLGIKRKSADFLFENGNSGKIHHIDLVSEQIKNNALENQAQNDMILGQSKLAQILANKAYGANTSFQSTQMTFIQGNAYNLNTRSQGFLGNLENGILNGILNKSNISFAQISNLEVNISMSISSLQSGKNGVSFELSRMWVKLEDSFEKFQINENRANANKNDSKLTNNLVESLLEHFETSYKEINRLLFNPSNFKENTETFKEDILLNAMQFRKLLGA</sequence>
<dbReference type="RefSeq" id="WP_221532121.1">
    <property type="nucleotide sequence ID" value="NZ_JAIGYP010000006.1"/>
</dbReference>
<dbReference type="PANTHER" id="PTHR39431:SF1">
    <property type="entry name" value="FRPA_C-RELATED PROTEIN"/>
    <property type="match status" value="1"/>
</dbReference>
<evidence type="ECO:0000313" key="1">
    <source>
        <dbReference type="EMBL" id="MBX7490858.1"/>
    </source>
</evidence>
<proteinExistence type="predicted"/>
<dbReference type="Proteomes" id="UP000700059">
    <property type="component" value="Unassembled WGS sequence"/>
</dbReference>
<protein>
    <submittedName>
        <fullName evidence="1">Uncharacterized protein</fullName>
    </submittedName>
</protein>
<organism evidence="1 2">
    <name type="scientific">Helicobacter turcicus</name>
    <dbReference type="NCBI Taxonomy" id="2867412"/>
    <lineage>
        <taxon>Bacteria</taxon>
        <taxon>Pseudomonadati</taxon>
        <taxon>Campylobacterota</taxon>
        <taxon>Epsilonproteobacteria</taxon>
        <taxon>Campylobacterales</taxon>
        <taxon>Helicobacteraceae</taxon>
        <taxon>Helicobacter</taxon>
    </lineage>
</organism>
<evidence type="ECO:0000313" key="2">
    <source>
        <dbReference type="Proteomes" id="UP000700059"/>
    </source>
</evidence>
<name>A0ABS7JN87_9HELI</name>
<keyword evidence="2" id="KW-1185">Reference proteome</keyword>
<dbReference type="EMBL" id="JAIGYQ010000006">
    <property type="protein sequence ID" value="MBX7490858.1"/>
    <property type="molecule type" value="Genomic_DNA"/>
</dbReference>
<comment type="caution">
    <text evidence="1">The sequence shown here is derived from an EMBL/GenBank/DDBJ whole genome shotgun (WGS) entry which is preliminary data.</text>
</comment>
<reference evidence="1 2" key="1">
    <citation type="submission" date="2021-08" db="EMBL/GenBank/DDBJ databases">
        <title>Helicobacter spp. isolated from feces of Anatolian Ground Squirrel (Spermophilus xanthoprymnus) in Turkey.</title>
        <authorList>
            <person name="Aydin F."/>
            <person name="Abay S."/>
            <person name="Kayman T."/>
            <person name="Karakaya E."/>
            <person name="Saticioglu I.B."/>
        </authorList>
    </citation>
    <scope>NUCLEOTIDE SEQUENCE [LARGE SCALE GENOMIC DNA]</scope>
    <source>
        <strain evidence="1 2">Faydin-H70</strain>
    </source>
</reference>
<dbReference type="PANTHER" id="PTHR39431">
    <property type="entry name" value="FRPA/C-RELATED PROTEIN"/>
    <property type="match status" value="1"/>
</dbReference>
<gene>
    <name evidence="1" type="ORF">K4G57_05200</name>
</gene>
<accession>A0ABS7JN87</accession>